<comment type="caution">
    <text evidence="1">The sequence shown here is derived from an EMBL/GenBank/DDBJ whole genome shotgun (WGS) entry which is preliminary data.</text>
</comment>
<evidence type="ECO:0000313" key="1">
    <source>
        <dbReference type="EMBL" id="MDR9899013.1"/>
    </source>
</evidence>
<keyword evidence="2" id="KW-1185">Reference proteome</keyword>
<accession>A0AAP5MD13</accession>
<dbReference type="RefSeq" id="WP_208344521.1">
    <property type="nucleotide sequence ID" value="NZ_CAWQFN010000510.1"/>
</dbReference>
<proteinExistence type="predicted"/>
<name>A0AAP5MD13_9CYAN</name>
<gene>
    <name evidence="1" type="ORF">G7B40_031305</name>
</gene>
<protein>
    <submittedName>
        <fullName evidence="1">Uncharacterized protein</fullName>
    </submittedName>
</protein>
<dbReference type="Proteomes" id="UP000667802">
    <property type="component" value="Unassembled WGS sequence"/>
</dbReference>
<organism evidence="1 2">
    <name type="scientific">Aetokthonos hydrillicola Thurmond2011</name>
    <dbReference type="NCBI Taxonomy" id="2712845"/>
    <lineage>
        <taxon>Bacteria</taxon>
        <taxon>Bacillati</taxon>
        <taxon>Cyanobacteriota</taxon>
        <taxon>Cyanophyceae</taxon>
        <taxon>Nostocales</taxon>
        <taxon>Hapalosiphonaceae</taxon>
        <taxon>Aetokthonos</taxon>
    </lineage>
</organism>
<dbReference type="AlphaFoldDB" id="A0AAP5MD13"/>
<sequence length="136" mass="15869">MVYLKEDGTNGFSWGLQYNFLVKEHPTQLEEIAQARFQILAEENPEQAEYYQNLREQLDEKINEAWDNDSQNFGCVESSKVTQEFIKENNLMDLFEDFPALSSEIDQEVDFSGLEDDPEIDINLTGEDFEAWLTEI</sequence>
<dbReference type="EMBL" id="JAALHA020000021">
    <property type="protein sequence ID" value="MDR9899013.1"/>
    <property type="molecule type" value="Genomic_DNA"/>
</dbReference>
<evidence type="ECO:0000313" key="2">
    <source>
        <dbReference type="Proteomes" id="UP000667802"/>
    </source>
</evidence>
<reference evidence="2" key="1">
    <citation type="journal article" date="2021" name="Science">
        <title>Hunting the eagle killer: A cyanobacterial neurotoxin causes vacuolar myelinopathy.</title>
        <authorList>
            <person name="Breinlinger S."/>
            <person name="Phillips T.J."/>
            <person name="Haram B.N."/>
            <person name="Mares J."/>
            <person name="Martinez Yerena J.A."/>
            <person name="Hrouzek P."/>
            <person name="Sobotka R."/>
            <person name="Henderson W.M."/>
            <person name="Schmieder P."/>
            <person name="Williams S.M."/>
            <person name="Lauderdale J.D."/>
            <person name="Wilde H.D."/>
            <person name="Gerrin W."/>
            <person name="Kust A."/>
            <person name="Washington J.W."/>
            <person name="Wagner C."/>
            <person name="Geier B."/>
            <person name="Liebeke M."/>
            <person name="Enke H."/>
            <person name="Niedermeyer T.H.J."/>
            <person name="Wilde S.B."/>
        </authorList>
    </citation>
    <scope>NUCLEOTIDE SEQUENCE [LARGE SCALE GENOMIC DNA]</scope>
    <source>
        <strain evidence="2">Thurmond2011</strain>
    </source>
</reference>